<accession>A0ACC2RPT4</accession>
<evidence type="ECO:0000313" key="1">
    <source>
        <dbReference type="EMBL" id="KAJ9052058.1"/>
    </source>
</evidence>
<sequence>MDLSMTQSLGLLLLPPQTLMAASKIDALSNKLQISLDGTPGFFSLLLSREDPPISCLSLQASPETPSPFVLPGILVPYKGAFDVTVNPLPPLALDQTVFPCRTKKSPKIMAELLNSLGDLAHTVDEIFFLAYPADPLALVVPAWEETLINLDYLLAWCCPLLKTIRNSQSKENTSMVSKSTESEMVVKSSSQSGGVAEITLKPPSTPGSGQHIFSSSQPNASQISHVIIP</sequence>
<protein>
    <submittedName>
        <fullName evidence="1">Uncharacterized protein</fullName>
    </submittedName>
</protein>
<keyword evidence="2" id="KW-1185">Reference proteome</keyword>
<dbReference type="EMBL" id="QTSX02006834">
    <property type="protein sequence ID" value="KAJ9052058.1"/>
    <property type="molecule type" value="Genomic_DNA"/>
</dbReference>
<dbReference type="Proteomes" id="UP001165960">
    <property type="component" value="Unassembled WGS sequence"/>
</dbReference>
<reference evidence="1" key="1">
    <citation type="submission" date="2022-04" db="EMBL/GenBank/DDBJ databases">
        <title>Genome of the entomopathogenic fungus Entomophthora muscae.</title>
        <authorList>
            <person name="Elya C."/>
            <person name="Lovett B.R."/>
            <person name="Lee E."/>
            <person name="Macias A.M."/>
            <person name="Hajek A.E."/>
            <person name="De Bivort B.L."/>
            <person name="Kasson M.T."/>
            <person name="De Fine Licht H.H."/>
            <person name="Stajich J.E."/>
        </authorList>
    </citation>
    <scope>NUCLEOTIDE SEQUENCE</scope>
    <source>
        <strain evidence="1">Berkeley</strain>
    </source>
</reference>
<gene>
    <name evidence="1" type="ORF">DSO57_1038027</name>
</gene>
<comment type="caution">
    <text evidence="1">The sequence shown here is derived from an EMBL/GenBank/DDBJ whole genome shotgun (WGS) entry which is preliminary data.</text>
</comment>
<name>A0ACC2RPT4_9FUNG</name>
<organism evidence="1 2">
    <name type="scientific">Entomophthora muscae</name>
    <dbReference type="NCBI Taxonomy" id="34485"/>
    <lineage>
        <taxon>Eukaryota</taxon>
        <taxon>Fungi</taxon>
        <taxon>Fungi incertae sedis</taxon>
        <taxon>Zoopagomycota</taxon>
        <taxon>Entomophthoromycotina</taxon>
        <taxon>Entomophthoromycetes</taxon>
        <taxon>Entomophthorales</taxon>
        <taxon>Entomophthoraceae</taxon>
        <taxon>Entomophthora</taxon>
    </lineage>
</organism>
<evidence type="ECO:0000313" key="2">
    <source>
        <dbReference type="Proteomes" id="UP001165960"/>
    </source>
</evidence>
<proteinExistence type="predicted"/>